<comment type="function">
    <text evidence="2">Participates in the folding of proteins containing disulfide bonds, may be involved in glycosylation, prolyl hydroxylation and triglyceride transfer.</text>
</comment>
<dbReference type="InterPro" id="IPR036249">
    <property type="entry name" value="Thioredoxin-like_sf"/>
</dbReference>
<dbReference type="Gene3D" id="3.40.30.10">
    <property type="entry name" value="Glutaredoxin"/>
    <property type="match status" value="4"/>
</dbReference>
<protein>
    <recommendedName>
        <fullName evidence="9">Protein disulfide-isomerase</fullName>
        <ecNumber evidence="5">5.3.4.1</ecNumber>
    </recommendedName>
</protein>
<evidence type="ECO:0000256" key="3">
    <source>
        <dbReference type="ARBA" id="ARBA00004319"/>
    </source>
</evidence>
<organism evidence="12 13">
    <name type="scientific">Fusarium fujikuroi</name>
    <name type="common">Bakanae and foot rot disease fungus</name>
    <name type="synonym">Gibberella fujikuroi</name>
    <dbReference type="NCBI Taxonomy" id="5127"/>
    <lineage>
        <taxon>Eukaryota</taxon>
        <taxon>Fungi</taxon>
        <taxon>Dikarya</taxon>
        <taxon>Ascomycota</taxon>
        <taxon>Pezizomycotina</taxon>
        <taxon>Sordariomycetes</taxon>
        <taxon>Hypocreomycetidae</taxon>
        <taxon>Hypocreales</taxon>
        <taxon>Nectriaceae</taxon>
        <taxon>Fusarium</taxon>
        <taxon>Fusarium fujikuroi species complex</taxon>
    </lineage>
</organism>
<evidence type="ECO:0000313" key="12">
    <source>
        <dbReference type="EMBL" id="VTT62256.1"/>
    </source>
</evidence>
<gene>
    <name evidence="12" type="ORF">C2S_4762</name>
</gene>
<evidence type="ECO:0000256" key="10">
    <source>
        <dbReference type="SAM" id="SignalP"/>
    </source>
</evidence>
<evidence type="ECO:0000259" key="11">
    <source>
        <dbReference type="PROSITE" id="PS51352"/>
    </source>
</evidence>
<comment type="similarity">
    <text evidence="4">Belongs to the protein disulfide isomerase family.</text>
</comment>
<keyword evidence="6" id="KW-0256">Endoplasmic reticulum</keyword>
<evidence type="ECO:0000256" key="2">
    <source>
        <dbReference type="ARBA" id="ARBA00002692"/>
    </source>
</evidence>
<evidence type="ECO:0000256" key="5">
    <source>
        <dbReference type="ARBA" id="ARBA00012723"/>
    </source>
</evidence>
<proteinExistence type="inferred from homology"/>
<keyword evidence="8" id="KW-0676">Redox-active center</keyword>
<evidence type="ECO:0000256" key="8">
    <source>
        <dbReference type="ARBA" id="ARBA00023284"/>
    </source>
</evidence>
<dbReference type="CDD" id="cd02981">
    <property type="entry name" value="PDI_b_family"/>
    <property type="match status" value="1"/>
</dbReference>
<dbReference type="GO" id="GO:0034976">
    <property type="term" value="P:response to endoplasmic reticulum stress"/>
    <property type="evidence" value="ECO:0007669"/>
    <property type="project" value="TreeGrafter"/>
</dbReference>
<name>A0A9Q9U7C5_FUSFU</name>
<dbReference type="InterPro" id="IPR013766">
    <property type="entry name" value="Thioredoxin_domain"/>
</dbReference>
<dbReference type="EC" id="5.3.4.1" evidence="5"/>
<dbReference type="Proteomes" id="UP000760494">
    <property type="component" value="Unassembled WGS sequence"/>
</dbReference>
<evidence type="ECO:0000256" key="9">
    <source>
        <dbReference type="ARBA" id="ARBA00039846"/>
    </source>
</evidence>
<dbReference type="Pfam" id="PF13848">
    <property type="entry name" value="Thioredoxin_6"/>
    <property type="match status" value="1"/>
</dbReference>
<evidence type="ECO:0000313" key="13">
    <source>
        <dbReference type="Proteomes" id="UP000760494"/>
    </source>
</evidence>
<dbReference type="GO" id="GO:0005788">
    <property type="term" value="C:endoplasmic reticulum lumen"/>
    <property type="evidence" value="ECO:0007669"/>
    <property type="project" value="UniProtKB-SubCell"/>
</dbReference>
<evidence type="ECO:0000256" key="1">
    <source>
        <dbReference type="ARBA" id="ARBA00001182"/>
    </source>
</evidence>
<comment type="subcellular location">
    <subcellularLocation>
        <location evidence="3">Endoplasmic reticulum lumen</location>
    </subcellularLocation>
</comment>
<evidence type="ECO:0000256" key="6">
    <source>
        <dbReference type="ARBA" id="ARBA00022824"/>
    </source>
</evidence>
<dbReference type="CDD" id="cd02961">
    <property type="entry name" value="PDI_a_family"/>
    <property type="match status" value="1"/>
</dbReference>
<dbReference type="Pfam" id="PF00085">
    <property type="entry name" value="Thioredoxin"/>
    <property type="match status" value="2"/>
</dbReference>
<dbReference type="CDD" id="cd02982">
    <property type="entry name" value="PDI_b'_family"/>
    <property type="match status" value="1"/>
</dbReference>
<dbReference type="GO" id="GO:0003756">
    <property type="term" value="F:protein disulfide isomerase activity"/>
    <property type="evidence" value="ECO:0007669"/>
    <property type="project" value="UniProtKB-EC"/>
</dbReference>
<dbReference type="PANTHER" id="PTHR18929:SF132">
    <property type="entry name" value="PROTEIN DISULFIDE-ISOMERASE A3"/>
    <property type="match status" value="1"/>
</dbReference>
<evidence type="ECO:0000256" key="4">
    <source>
        <dbReference type="ARBA" id="ARBA00006347"/>
    </source>
</evidence>
<dbReference type="PANTHER" id="PTHR18929">
    <property type="entry name" value="PROTEIN DISULFIDE ISOMERASE"/>
    <property type="match status" value="1"/>
</dbReference>
<evidence type="ECO:0000256" key="7">
    <source>
        <dbReference type="ARBA" id="ARBA00023235"/>
    </source>
</evidence>
<keyword evidence="7" id="KW-0413">Isomerase</keyword>
<accession>A0A9Q9U7C5</accession>
<comment type="caution">
    <text evidence="12">The sequence shown here is derived from an EMBL/GenBank/DDBJ whole genome shotgun (WGS) entry which is preliminary data.</text>
</comment>
<dbReference type="EMBL" id="CABFJX010000079">
    <property type="protein sequence ID" value="VTT62256.1"/>
    <property type="molecule type" value="Genomic_DNA"/>
</dbReference>
<feature type="domain" description="Thioredoxin" evidence="11">
    <location>
        <begin position="349"/>
        <end position="482"/>
    </location>
</feature>
<keyword evidence="10" id="KW-0732">Signal</keyword>
<dbReference type="AlphaFoldDB" id="A0A9Q9U7C5"/>
<sequence>MFVPHALLLLTYGTFVWALSVSDLGEDDFFDLVNSDNLALVLFVTPSCVKCDEITTQFEQASDLSPKANSVRVDCSTNGKVCDDVGVLHVPEVRLSRGRGRLTLYRGDLDTSAYYNPLSPEKFCAKHLVYFRLLSFIERQHGPAIMELSDANYHEFLSPDYVSIVAFIDDKDKDLVELYSQVAEQLRGEYAFAITHNSSRASDEGVTRPGILLLSTFDERRSSYEGPFDQDALQLFIKKHGTPLIGELHPEVYSTFAETNLPLAQILVASPTERDHLVDLLYPLARRFSSVLTFVTVDSNRYPQRAALLNLADGTKLGFAIENVTSTEKFPLKASSVNAESITVFVQDFVAGKLKPEVRSQPVPVKQQGLCVELVGHTFREAAFDDTRDVLVEFYTPWCDYCLESHDVLEELAVHYRDVGLSDKISVAKIDVSSNDVPELITGYPTLKLYPAGGHPPVTFQGNYREPIPLATLISFIHDHGRNQLEAGAASLASKSSSTANLSLQHEELLVRTCRRLYNLLILSVYSEAGRRLPWLPMFDAPKRGNCWTLPRCTEAGAPIDYEAGSGCYSLRLLQTAIAFTRPLTVKWLLNHGASPDCTKEARFRYPPLAQALRTIVLPGLSFRTIPYQMKLRDCKVTSRNIKGYSKRLN</sequence>
<dbReference type="PROSITE" id="PS51352">
    <property type="entry name" value="THIOREDOXIN_2"/>
    <property type="match status" value="1"/>
</dbReference>
<feature type="signal peptide" evidence="10">
    <location>
        <begin position="1"/>
        <end position="18"/>
    </location>
</feature>
<comment type="catalytic activity">
    <reaction evidence="1">
        <text>Catalyzes the rearrangement of -S-S- bonds in proteins.</text>
        <dbReference type="EC" id="5.3.4.1"/>
    </reaction>
</comment>
<feature type="chain" id="PRO_5040113209" description="Protein disulfide-isomerase" evidence="10">
    <location>
        <begin position="19"/>
        <end position="650"/>
    </location>
</feature>
<dbReference type="GO" id="GO:0006457">
    <property type="term" value="P:protein folding"/>
    <property type="evidence" value="ECO:0007669"/>
    <property type="project" value="TreeGrafter"/>
</dbReference>
<dbReference type="SUPFAM" id="SSF52833">
    <property type="entry name" value="Thioredoxin-like"/>
    <property type="match status" value="4"/>
</dbReference>
<reference evidence="12" key="1">
    <citation type="submission" date="2019-05" db="EMBL/GenBank/DDBJ databases">
        <authorList>
            <person name="Piombo E."/>
        </authorList>
    </citation>
    <scope>NUCLEOTIDE SEQUENCE</scope>
    <source>
        <strain evidence="12">C2S</strain>
    </source>
</reference>